<dbReference type="PANTHER" id="PTHR47738:SF3">
    <property type="entry name" value="PHOSPHOTRANSFERASE SYSTEM MANNITOL_FRUCTOSE-SPECIFIC IIA DOMAIN CONTAINING PROTEIN"/>
    <property type="match status" value="1"/>
</dbReference>
<dbReference type="HOGENOM" id="CLU_072531_6_0_0"/>
<evidence type="ECO:0000313" key="2">
    <source>
        <dbReference type="EMBL" id="AKC95382.1"/>
    </source>
</evidence>
<dbReference type="KEGG" id="sns:VC03_02315"/>
<protein>
    <recommendedName>
        <fullName evidence="1">PTS EIIA type-2 domain-containing protein</fullName>
    </recommendedName>
</protein>
<dbReference type="SUPFAM" id="SSF55804">
    <property type="entry name" value="Phoshotransferase/anion transport protein"/>
    <property type="match status" value="1"/>
</dbReference>
<dbReference type="Gene3D" id="3.40.930.10">
    <property type="entry name" value="Mannitol-specific EII, Chain A"/>
    <property type="match status" value="1"/>
</dbReference>
<sequence>MLFNKEDIYFNVEAENREDLIRKMSKIFKEQGYIKDGYEESLIEREKNYPTGLNFEKYFVAIPHTTYSLINSQRIVFVRLKNEVEFGEMGTNEKQLKVKVVLFLLIKKGEEQVTVLLNLMKILGDEDCYNTLEKSEDKEEVYNILVNKYGK</sequence>
<dbReference type="OrthoDB" id="95585at2"/>
<dbReference type="PATRIC" id="fig|1069640.6.peg.443"/>
<dbReference type="InterPro" id="IPR051541">
    <property type="entry name" value="PTS_SugarTrans_NitroReg"/>
</dbReference>
<dbReference type="RefSeq" id="WP_046328488.1">
    <property type="nucleotide sequence ID" value="NZ_CAUPIC010000004.1"/>
</dbReference>
<dbReference type="InterPro" id="IPR016152">
    <property type="entry name" value="PTrfase/Anion_transptr"/>
</dbReference>
<dbReference type="AlphaFoldDB" id="A0A0E3Z9S9"/>
<dbReference type="Proteomes" id="UP000033103">
    <property type="component" value="Chromosome"/>
</dbReference>
<name>A0A0E3Z9S9_9FUSO</name>
<dbReference type="PROSITE" id="PS51094">
    <property type="entry name" value="PTS_EIIA_TYPE_2"/>
    <property type="match status" value="1"/>
</dbReference>
<dbReference type="STRING" id="187101.VC03_02315"/>
<evidence type="ECO:0000259" key="1">
    <source>
        <dbReference type="PROSITE" id="PS51094"/>
    </source>
</evidence>
<reference evidence="2 3" key="1">
    <citation type="journal article" date="2012" name="BMC Genomics">
        <title>Genomic sequence analysis and characterization of Sneathia amnii sp. nov.</title>
        <authorList>
            <consortium name="Vaginal Microbiome Consortium (additional members)"/>
            <person name="Harwich M.D.Jr."/>
            <person name="Serrano M.G."/>
            <person name="Fettweis J.M."/>
            <person name="Alves J.M."/>
            <person name="Reimers M.A."/>
            <person name="Buck G.A."/>
            <person name="Jefferson K.K."/>
        </authorList>
    </citation>
    <scope>NUCLEOTIDE SEQUENCE [LARGE SCALE GENOMIC DNA]</scope>
    <source>
        <strain evidence="2 3">SN35</strain>
    </source>
</reference>
<evidence type="ECO:0000313" key="3">
    <source>
        <dbReference type="Proteomes" id="UP000033103"/>
    </source>
</evidence>
<dbReference type="InterPro" id="IPR002178">
    <property type="entry name" value="PTS_EIIA_type-2_dom"/>
</dbReference>
<dbReference type="PANTHER" id="PTHR47738">
    <property type="entry name" value="PTS SYSTEM FRUCTOSE-LIKE EIIA COMPONENT-RELATED"/>
    <property type="match status" value="1"/>
</dbReference>
<gene>
    <name evidence="2" type="ORF">VC03_02315</name>
</gene>
<organism evidence="2 3">
    <name type="scientific">Sneathia vaginalis</name>
    <dbReference type="NCBI Taxonomy" id="187101"/>
    <lineage>
        <taxon>Bacteria</taxon>
        <taxon>Fusobacteriati</taxon>
        <taxon>Fusobacteriota</taxon>
        <taxon>Fusobacteriia</taxon>
        <taxon>Fusobacteriales</taxon>
        <taxon>Leptotrichiaceae</taxon>
        <taxon>Sneathia</taxon>
    </lineage>
</organism>
<proteinExistence type="predicted"/>
<dbReference type="CDD" id="cd00211">
    <property type="entry name" value="PTS_IIA_fru"/>
    <property type="match status" value="1"/>
</dbReference>
<dbReference type="Pfam" id="PF00359">
    <property type="entry name" value="PTS_EIIA_2"/>
    <property type="match status" value="1"/>
</dbReference>
<dbReference type="EMBL" id="CP011280">
    <property type="protein sequence ID" value="AKC95382.1"/>
    <property type="molecule type" value="Genomic_DNA"/>
</dbReference>
<accession>A0A0E3Z9S9</accession>
<keyword evidence="3" id="KW-1185">Reference proteome</keyword>
<feature type="domain" description="PTS EIIA type-2" evidence="1">
    <location>
        <begin position="1"/>
        <end position="148"/>
    </location>
</feature>